<evidence type="ECO:0000313" key="2">
    <source>
        <dbReference type="Proteomes" id="UP000184287"/>
    </source>
</evidence>
<dbReference type="Proteomes" id="UP000184287">
    <property type="component" value="Unassembled WGS sequence"/>
</dbReference>
<sequence>MFHLPRSANDQFSIKDHDDFIHLIHFYTNTIALKKNNLQEYFSVNKQKQHKQTTKKQRVNNYTVRREKHALLFQPIKINILKTPVNC</sequence>
<dbReference type="EMBL" id="FQUQ01000001">
    <property type="protein sequence ID" value="SHE75927.1"/>
    <property type="molecule type" value="Genomic_DNA"/>
</dbReference>
<name>A0A1M4W402_9SPHI</name>
<reference evidence="2" key="1">
    <citation type="submission" date="2016-11" db="EMBL/GenBank/DDBJ databases">
        <authorList>
            <person name="Varghese N."/>
            <person name="Submissions S."/>
        </authorList>
    </citation>
    <scope>NUCLEOTIDE SEQUENCE [LARGE SCALE GENOMIC DNA]</scope>
    <source>
        <strain evidence="2">DSM 16990</strain>
    </source>
</reference>
<gene>
    <name evidence="1" type="ORF">SAMN04488522_1011124</name>
</gene>
<keyword evidence="2" id="KW-1185">Reference proteome</keyword>
<organism evidence="1 2">
    <name type="scientific">Pedobacter caeni</name>
    <dbReference type="NCBI Taxonomy" id="288992"/>
    <lineage>
        <taxon>Bacteria</taxon>
        <taxon>Pseudomonadati</taxon>
        <taxon>Bacteroidota</taxon>
        <taxon>Sphingobacteriia</taxon>
        <taxon>Sphingobacteriales</taxon>
        <taxon>Sphingobacteriaceae</taxon>
        <taxon>Pedobacter</taxon>
    </lineage>
</organism>
<dbReference type="AlphaFoldDB" id="A0A1M4W402"/>
<evidence type="ECO:0000313" key="1">
    <source>
        <dbReference type="EMBL" id="SHE75927.1"/>
    </source>
</evidence>
<accession>A0A1M4W402</accession>
<proteinExistence type="predicted"/>
<protein>
    <submittedName>
        <fullName evidence="1">Uncharacterized protein</fullName>
    </submittedName>
</protein>
<dbReference type="STRING" id="288992.SAMN04488522_1011124"/>